<gene>
    <name evidence="1" type="ORF">NCTC8297_01145</name>
</gene>
<dbReference type="EMBL" id="UGXG01000002">
    <property type="protein sequence ID" value="SUG45948.1"/>
    <property type="molecule type" value="Genomic_DNA"/>
</dbReference>
<proteinExistence type="predicted"/>
<accession>A0A379T5N0</accession>
<reference evidence="1 2" key="1">
    <citation type="submission" date="2018-06" db="EMBL/GenBank/DDBJ databases">
        <authorList>
            <consortium name="Pathogen Informatics"/>
            <person name="Doyle S."/>
        </authorList>
    </citation>
    <scope>NUCLEOTIDE SEQUENCE [LARGE SCALE GENOMIC DNA]</scope>
    <source>
        <strain evidence="1 2">NCTC8297</strain>
    </source>
</reference>
<dbReference type="AlphaFoldDB" id="A0A379T5N0"/>
<sequence length="48" mass="5204">MSSATHNTSAKPVTDVYLPAGLGLLAVRIIQGFIYWGGWEPTFYLCTG</sequence>
<protein>
    <submittedName>
        <fullName evidence="1">Uncharacterized protein</fullName>
    </submittedName>
</protein>
<name>A0A379T5N0_SALER</name>
<dbReference type="Proteomes" id="UP000254741">
    <property type="component" value="Unassembled WGS sequence"/>
</dbReference>
<organism evidence="1 2">
    <name type="scientific">Salmonella enterica subsp. arizonae</name>
    <dbReference type="NCBI Taxonomy" id="59203"/>
    <lineage>
        <taxon>Bacteria</taxon>
        <taxon>Pseudomonadati</taxon>
        <taxon>Pseudomonadota</taxon>
        <taxon>Gammaproteobacteria</taxon>
        <taxon>Enterobacterales</taxon>
        <taxon>Enterobacteriaceae</taxon>
        <taxon>Salmonella</taxon>
    </lineage>
</organism>
<evidence type="ECO:0000313" key="1">
    <source>
        <dbReference type="EMBL" id="SUG45948.1"/>
    </source>
</evidence>
<evidence type="ECO:0000313" key="2">
    <source>
        <dbReference type="Proteomes" id="UP000254741"/>
    </source>
</evidence>